<evidence type="ECO:0000313" key="1">
    <source>
        <dbReference type="EMBL" id="EQD68878.1"/>
    </source>
</evidence>
<comment type="caution">
    <text evidence="1">The sequence shown here is derived from an EMBL/GenBank/DDBJ whole genome shotgun (WGS) entry which is preliminary data.</text>
</comment>
<dbReference type="InterPro" id="IPR052552">
    <property type="entry name" value="YeaO-like"/>
</dbReference>
<organism evidence="1">
    <name type="scientific">mine drainage metagenome</name>
    <dbReference type="NCBI Taxonomy" id="410659"/>
    <lineage>
        <taxon>unclassified sequences</taxon>
        <taxon>metagenomes</taxon>
        <taxon>ecological metagenomes</taxon>
    </lineage>
</organism>
<dbReference type="PANTHER" id="PTHR36849">
    <property type="entry name" value="CYTOPLASMIC PROTEIN-RELATED"/>
    <property type="match status" value="1"/>
</dbReference>
<reference evidence="1" key="1">
    <citation type="submission" date="2013-08" db="EMBL/GenBank/DDBJ databases">
        <authorList>
            <person name="Mendez C."/>
            <person name="Richter M."/>
            <person name="Ferrer M."/>
            <person name="Sanchez J."/>
        </authorList>
    </citation>
    <scope>NUCLEOTIDE SEQUENCE</scope>
</reference>
<dbReference type="EMBL" id="AUZY01003520">
    <property type="protein sequence ID" value="EQD68878.1"/>
    <property type="molecule type" value="Genomic_DNA"/>
</dbReference>
<dbReference type="AlphaFoldDB" id="T1BK39"/>
<dbReference type="PANTHER" id="PTHR36849:SF1">
    <property type="entry name" value="CYTOPLASMIC PROTEIN"/>
    <property type="match status" value="1"/>
</dbReference>
<accession>T1BK39</accession>
<sequence>MQATRMSIQTKRVYEPPAPTDGRRYLIDRLWPRGLKKESLRLTEWLKDLAPSPGLRTWFGHDPQKYPAFRRRYRTELGKHSDLLDRLVREARSGVVTLLFAAHDAEHCNASVLRESLEERLRG</sequence>
<dbReference type="Pfam" id="PF22752">
    <property type="entry name" value="DUF488-N3i"/>
    <property type="match status" value="1"/>
</dbReference>
<protein>
    <submittedName>
        <fullName evidence="1">Protein containing DUF488</fullName>
    </submittedName>
</protein>
<gene>
    <name evidence="1" type="ORF">B1B_05554</name>
</gene>
<proteinExistence type="predicted"/>
<reference evidence="1" key="2">
    <citation type="journal article" date="2014" name="ISME J.">
        <title>Microbial stratification in low pH oxic and suboxic macroscopic growths along an acid mine drainage.</title>
        <authorList>
            <person name="Mendez-Garcia C."/>
            <person name="Mesa V."/>
            <person name="Sprenger R.R."/>
            <person name="Richter M."/>
            <person name="Diez M.S."/>
            <person name="Solano J."/>
            <person name="Bargiela R."/>
            <person name="Golyshina O.V."/>
            <person name="Manteca A."/>
            <person name="Ramos J.L."/>
            <person name="Gallego J.R."/>
            <person name="Llorente I."/>
            <person name="Martins Dos Santos V.A."/>
            <person name="Jensen O.N."/>
            <person name="Pelaez A.I."/>
            <person name="Sanchez J."/>
            <person name="Ferrer M."/>
        </authorList>
    </citation>
    <scope>NUCLEOTIDE SEQUENCE</scope>
</reference>
<name>T1BK39_9ZZZZ</name>